<keyword evidence="2" id="KW-1185">Reference proteome</keyword>
<evidence type="ECO:0000313" key="2">
    <source>
        <dbReference type="Proteomes" id="UP000612585"/>
    </source>
</evidence>
<organism evidence="1 2">
    <name type="scientific">Virgisporangium aurantiacum</name>
    <dbReference type="NCBI Taxonomy" id="175570"/>
    <lineage>
        <taxon>Bacteria</taxon>
        <taxon>Bacillati</taxon>
        <taxon>Actinomycetota</taxon>
        <taxon>Actinomycetes</taxon>
        <taxon>Micromonosporales</taxon>
        <taxon>Micromonosporaceae</taxon>
        <taxon>Virgisporangium</taxon>
    </lineage>
</organism>
<evidence type="ECO:0000313" key="1">
    <source>
        <dbReference type="EMBL" id="GIJ63305.1"/>
    </source>
</evidence>
<accession>A0A8J3ZKV6</accession>
<proteinExistence type="predicted"/>
<protein>
    <submittedName>
        <fullName evidence="1">Uncharacterized protein</fullName>
    </submittedName>
</protein>
<dbReference type="EMBL" id="BOPG01000091">
    <property type="protein sequence ID" value="GIJ63305.1"/>
    <property type="molecule type" value="Genomic_DNA"/>
</dbReference>
<comment type="caution">
    <text evidence="1">The sequence shown here is derived from an EMBL/GenBank/DDBJ whole genome shotgun (WGS) entry which is preliminary data.</text>
</comment>
<gene>
    <name evidence="1" type="ORF">Vau01_108210</name>
</gene>
<dbReference type="AlphaFoldDB" id="A0A8J3ZKV6"/>
<sequence>MPKIWAIAGADLGGQPSERLSAEGPADCGGAAGDLQALEDVFQVLANRGVGYRKPAGELAT</sequence>
<reference evidence="1" key="1">
    <citation type="submission" date="2021-01" db="EMBL/GenBank/DDBJ databases">
        <title>Whole genome shotgun sequence of Virgisporangium aurantiacum NBRC 16421.</title>
        <authorList>
            <person name="Komaki H."/>
            <person name="Tamura T."/>
        </authorList>
    </citation>
    <scope>NUCLEOTIDE SEQUENCE</scope>
    <source>
        <strain evidence="1">NBRC 16421</strain>
    </source>
</reference>
<name>A0A8J3ZKV6_9ACTN</name>
<dbReference type="Proteomes" id="UP000612585">
    <property type="component" value="Unassembled WGS sequence"/>
</dbReference>